<sequence>MAGSQGDPMKWTMPGWRIEQKYSNKTLIGNWCEETKLFQRGTHSNTSTHRTDFRLYPDHKPDTIVRRSALMRNDGLSKEHVFTHHGKRYSNNMISWYDEQFNKRDREVGDKLPELRKWDGHKLAWAPERSDYPMQGLPTNFGLSERARQRWIAEVKAKRQGHYSTDYRASFTRHPSTAFPHRFASAPKYLSSHFNPINKINKDLWLRRTPFNMAPEYPPHVAPSSAV</sequence>
<keyword evidence="4" id="KW-0969">Cilium</keyword>
<dbReference type="PANTHER" id="PTHR31180:SF2">
    <property type="entry name" value="CILIA- AND FLAGELLA-ASSOCIATED PROTEIN 107"/>
    <property type="match status" value="1"/>
</dbReference>
<evidence type="ECO:0000256" key="5">
    <source>
        <dbReference type="ARBA" id="ARBA00023212"/>
    </source>
</evidence>
<evidence type="ECO:0000313" key="9">
    <source>
        <dbReference type="EMBL" id="CAK8686702.1"/>
    </source>
</evidence>
<comment type="function">
    <text evidence="7">Microtubule inner protein (MIP) part of the dynein-decorated doublet microtubules (DMTs) in cilia axoneme, which is required for motile cilia beating.</text>
</comment>
<keyword evidence="5" id="KW-0206">Cytoskeleton</keyword>
<keyword evidence="2" id="KW-0963">Cytoplasm</keyword>
<keyword evidence="10" id="KW-1185">Reference proteome</keyword>
<comment type="subunit">
    <text evidence="8">Microtubule inner protein component of sperm flagellar doublet microtubules.</text>
</comment>
<dbReference type="InterPro" id="IPR037662">
    <property type="entry name" value="CFAP68/107"/>
</dbReference>
<organism evidence="9 10">
    <name type="scientific">Clavelina lepadiformis</name>
    <name type="common">Light-bulb sea squirt</name>
    <name type="synonym">Ascidia lepadiformis</name>
    <dbReference type="NCBI Taxonomy" id="159417"/>
    <lineage>
        <taxon>Eukaryota</taxon>
        <taxon>Metazoa</taxon>
        <taxon>Chordata</taxon>
        <taxon>Tunicata</taxon>
        <taxon>Ascidiacea</taxon>
        <taxon>Aplousobranchia</taxon>
        <taxon>Clavelinidae</taxon>
        <taxon>Clavelina</taxon>
    </lineage>
</organism>
<proteinExistence type="predicted"/>
<reference evidence="9 10" key="1">
    <citation type="submission" date="2024-02" db="EMBL/GenBank/DDBJ databases">
        <authorList>
            <person name="Daric V."/>
            <person name="Darras S."/>
        </authorList>
    </citation>
    <scope>NUCLEOTIDE SEQUENCE [LARGE SCALE GENOMIC DNA]</scope>
</reference>
<evidence type="ECO:0000256" key="3">
    <source>
        <dbReference type="ARBA" id="ARBA00022846"/>
    </source>
</evidence>
<protein>
    <submittedName>
        <fullName evidence="9">Uncharacterized protein</fullName>
    </submittedName>
</protein>
<evidence type="ECO:0000256" key="6">
    <source>
        <dbReference type="ARBA" id="ARBA00023273"/>
    </source>
</evidence>
<evidence type="ECO:0000313" key="10">
    <source>
        <dbReference type="Proteomes" id="UP001642483"/>
    </source>
</evidence>
<dbReference type="PANTHER" id="PTHR31180">
    <property type="entry name" value="CILIA- AND FLAGELLA-ASSOCIATED PROTEIN 107-RELATED"/>
    <property type="match status" value="1"/>
</dbReference>
<evidence type="ECO:0000256" key="1">
    <source>
        <dbReference type="ARBA" id="ARBA00004611"/>
    </source>
</evidence>
<accession>A0ABP0G4E3</accession>
<evidence type="ECO:0000256" key="4">
    <source>
        <dbReference type="ARBA" id="ARBA00023069"/>
    </source>
</evidence>
<evidence type="ECO:0000256" key="8">
    <source>
        <dbReference type="ARBA" id="ARBA00046435"/>
    </source>
</evidence>
<keyword evidence="3" id="KW-0282">Flagellum</keyword>
<dbReference type="EMBL" id="CAWYQH010000103">
    <property type="protein sequence ID" value="CAK8686702.1"/>
    <property type="molecule type" value="Genomic_DNA"/>
</dbReference>
<gene>
    <name evidence="9" type="ORF">CVLEPA_LOCUS18627</name>
</gene>
<name>A0ABP0G4E3_CLALP</name>
<evidence type="ECO:0000256" key="2">
    <source>
        <dbReference type="ARBA" id="ARBA00022490"/>
    </source>
</evidence>
<keyword evidence="6" id="KW-0966">Cell projection</keyword>
<comment type="caution">
    <text evidence="9">The sequence shown here is derived from an EMBL/GenBank/DDBJ whole genome shotgun (WGS) entry which is preliminary data.</text>
</comment>
<dbReference type="InterPro" id="IPR054709">
    <property type="entry name" value="CFAP107"/>
</dbReference>
<evidence type="ECO:0000256" key="7">
    <source>
        <dbReference type="ARBA" id="ARBA00035003"/>
    </source>
</evidence>
<dbReference type="Pfam" id="PF22595">
    <property type="entry name" value="CFAP107"/>
    <property type="match status" value="1"/>
</dbReference>
<dbReference type="Proteomes" id="UP001642483">
    <property type="component" value="Unassembled WGS sequence"/>
</dbReference>
<comment type="subcellular location">
    <subcellularLocation>
        <location evidence="1">Cytoplasm</location>
        <location evidence="1">Cytoskeleton</location>
        <location evidence="1">Flagellum axoneme</location>
    </subcellularLocation>
</comment>